<dbReference type="InterPro" id="IPR012334">
    <property type="entry name" value="Pectin_lyas_fold"/>
</dbReference>
<dbReference type="SMART" id="SM00710">
    <property type="entry name" value="PbH1"/>
    <property type="match status" value="19"/>
</dbReference>
<evidence type="ECO:0000313" key="4">
    <source>
        <dbReference type="EMBL" id="ADY58664.1"/>
    </source>
</evidence>
<protein>
    <submittedName>
        <fullName evidence="4">Parallel beta-helix repeat</fullName>
    </submittedName>
</protein>
<feature type="region of interest" description="Disordered" evidence="1">
    <location>
        <begin position="676"/>
        <end position="698"/>
    </location>
</feature>
<feature type="chain" id="PRO_5003258618" evidence="2">
    <location>
        <begin position="29"/>
        <end position="2413"/>
    </location>
</feature>
<dbReference type="KEGG" id="pbs:Plabr_1043"/>
<dbReference type="InterPro" id="IPR039448">
    <property type="entry name" value="Beta_helix"/>
</dbReference>
<evidence type="ECO:0000256" key="1">
    <source>
        <dbReference type="SAM" id="MobiDB-lite"/>
    </source>
</evidence>
<evidence type="ECO:0000256" key="2">
    <source>
        <dbReference type="SAM" id="SignalP"/>
    </source>
</evidence>
<dbReference type="Proteomes" id="UP000006860">
    <property type="component" value="Chromosome"/>
</dbReference>
<dbReference type="InterPro" id="IPR011050">
    <property type="entry name" value="Pectin_lyase_fold/virulence"/>
</dbReference>
<evidence type="ECO:0000259" key="3">
    <source>
        <dbReference type="Pfam" id="PF13229"/>
    </source>
</evidence>
<accession>F0SJX5</accession>
<dbReference type="Gene3D" id="2.160.20.10">
    <property type="entry name" value="Single-stranded right-handed beta-helix, Pectin lyase-like"/>
    <property type="match status" value="1"/>
</dbReference>
<dbReference type="STRING" id="756272.Plabr_1043"/>
<feature type="domain" description="Right handed beta helix" evidence="3">
    <location>
        <begin position="1841"/>
        <end position="2011"/>
    </location>
</feature>
<feature type="region of interest" description="Disordered" evidence="1">
    <location>
        <begin position="37"/>
        <end position="56"/>
    </location>
</feature>
<dbReference type="eggNOG" id="COG1404">
    <property type="taxonomic scope" value="Bacteria"/>
</dbReference>
<gene>
    <name evidence="4" type="ordered locus">Plabr_1043</name>
</gene>
<dbReference type="HOGENOM" id="CLU_229164_0_0_0"/>
<feature type="signal peptide" evidence="2">
    <location>
        <begin position="1"/>
        <end position="28"/>
    </location>
</feature>
<dbReference type="Gene3D" id="3.90.132.10">
    <property type="entry name" value="Leishmanolysin , domain 2"/>
    <property type="match status" value="1"/>
</dbReference>
<feature type="region of interest" description="Disordered" evidence="1">
    <location>
        <begin position="2207"/>
        <end position="2227"/>
    </location>
</feature>
<name>F0SJX5_RUBBR</name>
<dbReference type="InterPro" id="IPR006626">
    <property type="entry name" value="PbH1"/>
</dbReference>
<keyword evidence="2" id="KW-0732">Signal</keyword>
<dbReference type="SUPFAM" id="SSF51126">
    <property type="entry name" value="Pectin lyase-like"/>
    <property type="match status" value="1"/>
</dbReference>
<organism evidence="4 5">
    <name type="scientific">Rubinisphaera brasiliensis (strain ATCC 49424 / DSM 5305 / JCM 21570 / IAM 15109 / NBRC 103401 / IFAM 1448)</name>
    <name type="common">Planctomyces brasiliensis</name>
    <dbReference type="NCBI Taxonomy" id="756272"/>
    <lineage>
        <taxon>Bacteria</taxon>
        <taxon>Pseudomonadati</taxon>
        <taxon>Planctomycetota</taxon>
        <taxon>Planctomycetia</taxon>
        <taxon>Planctomycetales</taxon>
        <taxon>Planctomycetaceae</taxon>
        <taxon>Rubinisphaera</taxon>
    </lineage>
</organism>
<feature type="compositionally biased region" description="Polar residues" evidence="1">
    <location>
        <begin position="2207"/>
        <end position="2222"/>
    </location>
</feature>
<dbReference type="EMBL" id="CP002546">
    <property type="protein sequence ID" value="ADY58664.1"/>
    <property type="molecule type" value="Genomic_DNA"/>
</dbReference>
<reference evidence="5" key="1">
    <citation type="submission" date="2011-02" db="EMBL/GenBank/DDBJ databases">
        <title>The complete genome of Planctomyces brasiliensis DSM 5305.</title>
        <authorList>
            <person name="Lucas S."/>
            <person name="Copeland A."/>
            <person name="Lapidus A."/>
            <person name="Bruce D."/>
            <person name="Goodwin L."/>
            <person name="Pitluck S."/>
            <person name="Kyrpides N."/>
            <person name="Mavromatis K."/>
            <person name="Pagani I."/>
            <person name="Ivanova N."/>
            <person name="Ovchinnikova G."/>
            <person name="Lu M."/>
            <person name="Detter J.C."/>
            <person name="Han C."/>
            <person name="Land M."/>
            <person name="Hauser L."/>
            <person name="Markowitz V."/>
            <person name="Cheng J.-F."/>
            <person name="Hugenholtz P."/>
            <person name="Woyke T."/>
            <person name="Wu D."/>
            <person name="Tindall B."/>
            <person name="Pomrenke H.G."/>
            <person name="Brambilla E."/>
            <person name="Klenk H.-P."/>
            <person name="Eisen J.A."/>
        </authorList>
    </citation>
    <scope>NUCLEOTIDE SEQUENCE [LARGE SCALE GENOMIC DNA]</scope>
    <source>
        <strain evidence="5">ATCC 49424 / DSM 5305 / JCM 21570 / NBRC 103401 / IFAM 1448</strain>
    </source>
</reference>
<sequence>MTLEPSMKRFLACVATVIAVCLPVSVFAQGDNSAGRVRLSDDQAPPPPIPHVIGSDDTAGRITVDDGGPAALPMPSQQYSEYIGAGPGGVGYQMSNNVFTVQYRLNRRFGGLYGYDDGFTDIGVFIPQIVDDNTIFFYDMRGFVTDNRDGGFNFGVGRRTYNPQADRVWSNSLWLDYDGGHVEQYLRGGYSGSMTSRYIRYRWNGYWILGDQNNFISSSFGDAPTYAGSSLQLARTRTREVAYSGFDATVGGPIPLLGRFGLNWDFGLYYNGAEFGKDGVGFLAKADAQLTEDVSLGVSYSDDAVFGANAQMNLAINFPDGRSRSILRQPRVHDYMLRSDDRNYRVATERYLVEDSLALQCEGTGNDISIAHIIPDATDGATPSGDGTIENPFNSLAAWEQLSDAEKSAYHIVLVRPGTDVTIEGGTYQANLNTGITIGENQRLLASTGRLVRSVENDADVFRYAAHTVNADVAGFASGLTYALPDTDALAGTIFDPTTDPRPILSNQVTQAQMALDPIGTMYNVVSIDENIIGPCPIPLEVSGFTIDGWNPYTDGIPDNDTELPGAATEPVMYNNGIVTLTDVSSFDINSNFILNAVHGIDINSNVDGTGYTIGGEAIGSIDINQIEGAGFYSNSGIDVDHQAGTLNLNVQDNVVYHVYGEDLDNDGNADVVNNPLGTEDLNGNGKLDPGEDTNGDGLLSVNEDNDKDGVISSDDHGIAINIAANGGIINSNIADVTNLDGSITPGYNISRNTTWVDEAELGRDVNGYVNRNNVNTADTLDIIGNRSGINLEANNGATFNAAVADNDTSNNNPWSDVDAAGNYVPPAKNQDLVAIPDPRIPQLPFVPNPNGDGSVGDPTDPIFSNGFGFRAEADGAGSTMTLASPDRHISNNNFGTGAILSARNGGFLNMVGPMIGEVILNDDGLITDVVAPSEYNNNGLNGLLITGDGAGSSLAVQVGVPLANFIEDDALTVGVNEAENVDDIFERVLNEFNGNGQHFISGVADDAFENGSGIVISLKNDAAIVQNSNGFSSGIFHAQSNSNQGNGLLLDLGNDTNGVLMQNFTIDNSDFSGNAVDGISISAENLNAYAGPEMDLPNGIGALHNLSITNNTISAFGTNGINFQTVNSDLTNLLIEGNTITSDQVSPDIESLFDIDLVFGAGFSASQIAIIQSAADRWSEAIIGDLPDVVFNGNTIDDIQIAMDVGAIDGSSNVLALGGFSFANIRNDATELPFLSGVTYDVADLNNMETNGILFDVALHEMGHALGFLSQFMQRPSQDHIAFQSATDPIFTGTGATAEHNNLFGVTEAGVPMQSNGNNVAGGHWREGVYLNEIMTPSIGGSPNPLSRVTIAAMGDLGYTVNTDAADAFAPSTAPVNGAPITFSEGVVHNTPGVGPITLDTEVDAIVIVEPDVFDIASGESGNGINLSLQNSNLVNAIVSRNEITNVSGDGFRMINPQFRTNSLATRNDPLTPLPNPPPYFDGADNSLHIQLNTITGSGGYGVNMALNQGNQLDAIICVNDISNNALGGINVELEDDAIYRNGVVDTGIVDDPTTSEIEGETSYFFGNTINNNGGIGYHITAEDNSQFTLVGSRPSLSTLNGNQEAGIGIQMSQNAAADIRLDNIEVDGNTDDDAGAGTDVNTDFDGEGIGIVLRGSSQANNVRIGDPVQIDPSTPPARTAVATDIINNLNNGVKIELFGDSQLQSTLISQSNISNNGTNGTGDGVNVVRNQSGVVGDIANVLPAGNAPPATAPDAPSPAFVFRQNTINGNGGDGIDVSALTASLNDEYVALLNDISDNGANGIRIFTQGNAGVLFDVRQNTINDNTGNGLLQLTDIINGVQTSGYTGTIVGNQFDSNGADGIDLSGIYGRLNDPTGTTVVGRPVQIGSLFTEDANGNGILDPGEDLDGDGRFDRDRNFITNNGQNGIQLTGSGTTNITNNLIDENGESGINVTDFNTTSITDNLISNSEQHGIEMTANSATGLSIIATAERNAIVDNGRDGVQIVATEPAGNNFNFAPDGVEQIVAQFNQNLIADNGGRGIDTTVRGDGSARVSVTDVIVSGNQEAGIYNLVTASTTQDVEALASENLAQDGSIFGNAYLDFSIDATGPGATQVGGDRGAVVNFGPQNQIFNNNVGDTYDGGGLVFRVGTTGAVNGLGQPWANSNSTNPRVYGGLVASIEDTNTVNNNGVDFWIHTFTSTVDPNTTGGAWTDQNEATRNPANDVFNPTGYQQDPLARIEIAAFNNVSGGSADVFGWSRAFSTGNNQNFAFYNNSEPVFKSRLDSQDNNNDGGADDNGAFDIATRPRNATRLPDRNGYDTYDTDINGVTTKIPGAKMDPQLTIIDNGRNSDNFLYPGMGDSTLRIAAGSDFLLSGFNTVVTDFTDDIFFTQDPGFDGGNDVRDVQYLYEVFP</sequence>
<feature type="region of interest" description="Disordered" evidence="1">
    <location>
        <begin position="2282"/>
        <end position="2319"/>
    </location>
</feature>
<feature type="compositionally biased region" description="Low complexity" evidence="1">
    <location>
        <begin position="2288"/>
        <end position="2300"/>
    </location>
</feature>
<keyword evidence="5" id="KW-1185">Reference proteome</keyword>
<proteinExistence type="predicted"/>
<evidence type="ECO:0000313" key="5">
    <source>
        <dbReference type="Proteomes" id="UP000006860"/>
    </source>
</evidence>
<dbReference type="eggNOG" id="COG3210">
    <property type="taxonomic scope" value="Bacteria"/>
</dbReference>
<dbReference type="SUPFAM" id="SSF55486">
    <property type="entry name" value="Metalloproteases ('zincins'), catalytic domain"/>
    <property type="match status" value="1"/>
</dbReference>
<dbReference type="Pfam" id="PF13229">
    <property type="entry name" value="Beta_helix"/>
    <property type="match status" value="1"/>
</dbReference>